<dbReference type="Pfam" id="PF17938">
    <property type="entry name" value="TetR_C_29"/>
    <property type="match status" value="1"/>
</dbReference>
<organism evidence="5 6">
    <name type="scientific">Roseomonas indoligenes</name>
    <dbReference type="NCBI Taxonomy" id="2820811"/>
    <lineage>
        <taxon>Bacteria</taxon>
        <taxon>Pseudomonadati</taxon>
        <taxon>Pseudomonadota</taxon>
        <taxon>Alphaproteobacteria</taxon>
        <taxon>Acetobacterales</taxon>
        <taxon>Roseomonadaceae</taxon>
        <taxon>Roseomonas</taxon>
    </lineage>
</organism>
<dbReference type="GO" id="GO:0003677">
    <property type="term" value="F:DNA binding"/>
    <property type="evidence" value="ECO:0007669"/>
    <property type="project" value="UniProtKB-UniRule"/>
</dbReference>
<dbReference type="InterPro" id="IPR041474">
    <property type="entry name" value="NicS_C"/>
</dbReference>
<dbReference type="PRINTS" id="PR00455">
    <property type="entry name" value="HTHTETR"/>
</dbReference>
<dbReference type="EMBL" id="JAGIZA010000011">
    <property type="protein sequence ID" value="MBP0494529.1"/>
    <property type="molecule type" value="Genomic_DNA"/>
</dbReference>
<proteinExistence type="predicted"/>
<dbReference type="PANTHER" id="PTHR30328">
    <property type="entry name" value="TRANSCRIPTIONAL REPRESSOR"/>
    <property type="match status" value="1"/>
</dbReference>
<dbReference type="Pfam" id="PF00440">
    <property type="entry name" value="TetR_N"/>
    <property type="match status" value="1"/>
</dbReference>
<dbReference type="InterPro" id="IPR009057">
    <property type="entry name" value="Homeodomain-like_sf"/>
</dbReference>
<keyword evidence="1 2" id="KW-0238">DNA-binding</keyword>
<accession>A0A940N0Z0</accession>
<evidence type="ECO:0000313" key="6">
    <source>
        <dbReference type="Proteomes" id="UP000677537"/>
    </source>
</evidence>
<evidence type="ECO:0000259" key="4">
    <source>
        <dbReference type="PROSITE" id="PS50977"/>
    </source>
</evidence>
<evidence type="ECO:0000256" key="1">
    <source>
        <dbReference type="ARBA" id="ARBA00023125"/>
    </source>
</evidence>
<dbReference type="RefSeq" id="WP_209375282.1">
    <property type="nucleotide sequence ID" value="NZ_JAGIZA010000011.1"/>
</dbReference>
<evidence type="ECO:0000256" key="3">
    <source>
        <dbReference type="SAM" id="MobiDB-lite"/>
    </source>
</evidence>
<evidence type="ECO:0000256" key="2">
    <source>
        <dbReference type="PROSITE-ProRule" id="PRU00335"/>
    </source>
</evidence>
<sequence length="220" mass="24591">MPNRAAARPAAPRREPGKRDPESTRRALLDAAIGEFAEKGLAGARVDEIAARAEVNKQLVYHHFGTKEDLYAAALEEVYAAIREKERALHLDDLPPREAMERLVGFSFDYLSAHPEFVALLNDENGHGGRHVRASPRLRQMHSPLVGMVGETLERGAREGLFRDDLDAVDLYITIAGVSYFFFSNNRTLSAIFGKRLDTRPAVSRHRAHVIRFVLAALRP</sequence>
<dbReference type="PANTHER" id="PTHR30328:SF54">
    <property type="entry name" value="HTH-TYPE TRANSCRIPTIONAL REPRESSOR SCO4008"/>
    <property type="match status" value="1"/>
</dbReference>
<feature type="DNA-binding region" description="H-T-H motif" evidence="2">
    <location>
        <begin position="45"/>
        <end position="64"/>
    </location>
</feature>
<keyword evidence="6" id="KW-1185">Reference proteome</keyword>
<dbReference type="InterPro" id="IPR036271">
    <property type="entry name" value="Tet_transcr_reg_TetR-rel_C_sf"/>
</dbReference>
<dbReference type="Gene3D" id="1.10.357.10">
    <property type="entry name" value="Tetracycline Repressor, domain 2"/>
    <property type="match status" value="1"/>
</dbReference>
<feature type="compositionally biased region" description="Low complexity" evidence="3">
    <location>
        <begin position="1"/>
        <end position="10"/>
    </location>
</feature>
<dbReference type="InterPro" id="IPR050109">
    <property type="entry name" value="HTH-type_TetR-like_transc_reg"/>
</dbReference>
<dbReference type="SUPFAM" id="SSF46689">
    <property type="entry name" value="Homeodomain-like"/>
    <property type="match status" value="1"/>
</dbReference>
<protein>
    <submittedName>
        <fullName evidence="5">TetR family transcriptional regulator</fullName>
    </submittedName>
</protein>
<feature type="domain" description="HTH tetR-type" evidence="4">
    <location>
        <begin position="22"/>
        <end position="82"/>
    </location>
</feature>
<reference evidence="5" key="1">
    <citation type="submission" date="2021-03" db="EMBL/GenBank/DDBJ databases">
        <authorList>
            <person name="So Y."/>
        </authorList>
    </citation>
    <scope>NUCLEOTIDE SEQUENCE</scope>
    <source>
        <strain evidence="5">SG15</strain>
    </source>
</reference>
<feature type="region of interest" description="Disordered" evidence="3">
    <location>
        <begin position="1"/>
        <end position="24"/>
    </location>
</feature>
<name>A0A940N0Z0_9PROT</name>
<dbReference type="SUPFAM" id="SSF48498">
    <property type="entry name" value="Tetracyclin repressor-like, C-terminal domain"/>
    <property type="match status" value="1"/>
</dbReference>
<evidence type="ECO:0000313" key="5">
    <source>
        <dbReference type="EMBL" id="MBP0494529.1"/>
    </source>
</evidence>
<dbReference type="InterPro" id="IPR001647">
    <property type="entry name" value="HTH_TetR"/>
</dbReference>
<dbReference type="PROSITE" id="PS50977">
    <property type="entry name" value="HTH_TETR_2"/>
    <property type="match status" value="1"/>
</dbReference>
<dbReference type="AlphaFoldDB" id="A0A940N0Z0"/>
<feature type="compositionally biased region" description="Basic and acidic residues" evidence="3">
    <location>
        <begin position="12"/>
        <end position="24"/>
    </location>
</feature>
<comment type="caution">
    <text evidence="5">The sequence shown here is derived from an EMBL/GenBank/DDBJ whole genome shotgun (WGS) entry which is preliminary data.</text>
</comment>
<dbReference type="Proteomes" id="UP000677537">
    <property type="component" value="Unassembled WGS sequence"/>
</dbReference>
<gene>
    <name evidence="5" type="ORF">J5Y10_17230</name>
</gene>